<dbReference type="STRING" id="1278073.MYSTI_05812"/>
<evidence type="ECO:0000313" key="3">
    <source>
        <dbReference type="EMBL" id="AGC47088.1"/>
    </source>
</evidence>
<reference evidence="3 4" key="1">
    <citation type="journal article" date="2013" name="Genome Announc.">
        <title>Complete genome sequence of Myxococcus stipitatus strain DSM 14675, a fruiting myxobacterium.</title>
        <authorList>
            <person name="Huntley S."/>
            <person name="Kneip S."/>
            <person name="Treuner-Lange A."/>
            <person name="Sogaard-Andersen L."/>
        </authorList>
    </citation>
    <scope>NUCLEOTIDE SEQUENCE [LARGE SCALE GENOMIC DNA]</scope>
    <source>
        <strain evidence="4">DSM 14675 / JCM 12634 / Mx s8</strain>
    </source>
</reference>
<organism evidence="3 4">
    <name type="scientific">Myxococcus stipitatus (strain DSM 14675 / JCM 12634 / Mx s8)</name>
    <dbReference type="NCBI Taxonomy" id="1278073"/>
    <lineage>
        <taxon>Bacteria</taxon>
        <taxon>Pseudomonadati</taxon>
        <taxon>Myxococcota</taxon>
        <taxon>Myxococcia</taxon>
        <taxon>Myxococcales</taxon>
        <taxon>Cystobacterineae</taxon>
        <taxon>Myxococcaceae</taxon>
        <taxon>Myxococcus</taxon>
    </lineage>
</organism>
<name>L7UGC8_MYXSD</name>
<dbReference type="OrthoDB" id="5880263at2"/>
<dbReference type="KEGG" id="msd:MYSTI_05812"/>
<feature type="domain" description="Knr4/Smi1-like" evidence="2">
    <location>
        <begin position="131"/>
        <end position="285"/>
    </location>
</feature>
<accession>L7UGC8</accession>
<dbReference type="RefSeq" id="WP_015351343.1">
    <property type="nucleotide sequence ID" value="NC_020126.1"/>
</dbReference>
<dbReference type="InterPro" id="IPR037883">
    <property type="entry name" value="Knr4/Smi1-like_sf"/>
</dbReference>
<gene>
    <name evidence="3" type="ordered locus">MYSTI_05812</name>
</gene>
<proteinExistence type="predicted"/>
<dbReference type="AlphaFoldDB" id="L7UGC8"/>
<dbReference type="SUPFAM" id="SSF160631">
    <property type="entry name" value="SMI1/KNR4-like"/>
    <property type="match status" value="1"/>
</dbReference>
<dbReference type="PATRIC" id="fig|1278073.3.peg.5890"/>
<protein>
    <recommendedName>
        <fullName evidence="2">Knr4/Smi1-like domain-containing protein</fullName>
    </recommendedName>
</protein>
<dbReference type="Gene3D" id="3.40.1580.10">
    <property type="entry name" value="SMI1/KNR4-like"/>
    <property type="match status" value="1"/>
</dbReference>
<dbReference type="HOGENOM" id="CLU_681188_0_0_7"/>
<evidence type="ECO:0000259" key="2">
    <source>
        <dbReference type="SMART" id="SM00860"/>
    </source>
</evidence>
<dbReference type="InterPro" id="IPR018958">
    <property type="entry name" value="Knr4/Smi1-like_dom"/>
</dbReference>
<dbReference type="EMBL" id="CP004025">
    <property type="protein sequence ID" value="AGC47088.1"/>
    <property type="molecule type" value="Genomic_DNA"/>
</dbReference>
<keyword evidence="4" id="KW-1185">Reference proteome</keyword>
<dbReference type="Proteomes" id="UP000011131">
    <property type="component" value="Chromosome"/>
</dbReference>
<evidence type="ECO:0000256" key="1">
    <source>
        <dbReference type="SAM" id="MobiDB-lite"/>
    </source>
</evidence>
<evidence type="ECO:0000313" key="4">
    <source>
        <dbReference type="Proteomes" id="UP000011131"/>
    </source>
</evidence>
<dbReference type="SMART" id="SM00860">
    <property type="entry name" value="SMI1_KNR4"/>
    <property type="match status" value="1"/>
</dbReference>
<feature type="region of interest" description="Disordered" evidence="1">
    <location>
        <begin position="344"/>
        <end position="371"/>
    </location>
</feature>
<sequence>MTTRYRLSRGRESCGIDVTGDRVSVSTRHGEETFACGTHREALTQARALVAARLSEGFAYVQRPQDPEAPRMQPASLGALRAHFQEHGPETFAEAISRGNTWLAELKSAGHSAALEVEFGECEQAVGQGRPVEPALLARVESELGFALPPSYRDFLSRVGSVSFLNAWSDATTPPEMLVSHSRSLMDRSHDFAWRASALFRGIESPRLLRVCDHHNGDDWFYVCDFRDAAGEAPLYLGYHEESELYQGPDPRELLELEHRGGGVAHSVAPLSTPLVSELTELFADAKVTQREKLAAIRGPLWPRLCAAEGDELSRALQVLKKGLGSPKLAADRDAALGALRRDGLAGDAPLPPRPTVAAAEVSSPPRKPAPRFARFEQWLSERVDLMIDEVHARIEARGTRRRS</sequence>